<dbReference type="SUPFAM" id="SSF55961">
    <property type="entry name" value="Bet v1-like"/>
    <property type="match status" value="1"/>
</dbReference>
<dbReference type="Gene3D" id="3.30.530.20">
    <property type="match status" value="1"/>
</dbReference>
<dbReference type="PROSITE" id="PS50848">
    <property type="entry name" value="START"/>
    <property type="match status" value="1"/>
</dbReference>
<name>A0A3G4ZUJ5_9VIRU</name>
<dbReference type="InterPro" id="IPR051213">
    <property type="entry name" value="START_lipid_transfer"/>
</dbReference>
<sequence>MFGFFGSNEQWKYDNLSTPREVKEYENVKRDIIKTTLDWTDSNDGWTHFGIVDDVTLESREIPGSGITATRGTMIFNGNNFNKFVDSLFESSDESKKKIFEDMESNTIVRTIDNDNVVIHSQFRAPPTISWREFVTLKSRTVLNDGRHVITATSINDQDVPFTKGYVRGIVVSGMVVTPPSNGNNSIKIVKVEHVDPKGWLPVSLINMMKGKVGKTLAKMPIYL</sequence>
<feature type="domain" description="START" evidence="1">
    <location>
        <begin position="42"/>
        <end position="207"/>
    </location>
</feature>
<gene>
    <name evidence="2" type="ORF">Barrevirus26_6</name>
</gene>
<dbReference type="EMBL" id="MK072023">
    <property type="protein sequence ID" value="AYV77273.1"/>
    <property type="molecule type" value="Genomic_DNA"/>
</dbReference>
<accession>A0A3G4ZUJ5</accession>
<evidence type="ECO:0000259" key="1">
    <source>
        <dbReference type="PROSITE" id="PS50848"/>
    </source>
</evidence>
<protein>
    <submittedName>
        <fullName evidence="2">START domain containing protein</fullName>
    </submittedName>
</protein>
<dbReference type="Pfam" id="PF01852">
    <property type="entry name" value="START"/>
    <property type="match status" value="1"/>
</dbReference>
<organism evidence="2">
    <name type="scientific">Barrevirus sp</name>
    <dbReference type="NCBI Taxonomy" id="2487763"/>
    <lineage>
        <taxon>Viruses</taxon>
        <taxon>Varidnaviria</taxon>
        <taxon>Bamfordvirae</taxon>
        <taxon>Nucleocytoviricota</taxon>
        <taxon>Megaviricetes</taxon>
        <taxon>Imitervirales</taxon>
        <taxon>Mimiviridae</taxon>
        <taxon>Klosneuvirinae</taxon>
    </lineage>
</organism>
<dbReference type="CDD" id="cd00177">
    <property type="entry name" value="START"/>
    <property type="match status" value="1"/>
</dbReference>
<dbReference type="PANTHER" id="PTHR19308">
    <property type="entry name" value="PHOSPHATIDYLCHOLINE TRANSFER PROTEIN"/>
    <property type="match status" value="1"/>
</dbReference>
<proteinExistence type="predicted"/>
<dbReference type="InterPro" id="IPR002913">
    <property type="entry name" value="START_lipid-bd_dom"/>
</dbReference>
<dbReference type="InterPro" id="IPR023393">
    <property type="entry name" value="START-like_dom_sf"/>
</dbReference>
<reference evidence="2" key="1">
    <citation type="submission" date="2018-10" db="EMBL/GenBank/DDBJ databases">
        <title>Hidden diversity of soil giant viruses.</title>
        <authorList>
            <person name="Schulz F."/>
            <person name="Alteio L."/>
            <person name="Goudeau D."/>
            <person name="Ryan E.M."/>
            <person name="Malmstrom R.R."/>
            <person name="Blanchard J."/>
            <person name="Woyke T."/>
        </authorList>
    </citation>
    <scope>NUCLEOTIDE SEQUENCE</scope>
    <source>
        <strain evidence="2">BAV1</strain>
    </source>
</reference>
<dbReference type="PANTHER" id="PTHR19308:SF56">
    <property type="entry name" value="START DOMAIN-CONTAINING PROTEIN"/>
    <property type="match status" value="1"/>
</dbReference>
<evidence type="ECO:0000313" key="2">
    <source>
        <dbReference type="EMBL" id="AYV77273.1"/>
    </source>
</evidence>
<dbReference type="GO" id="GO:0008289">
    <property type="term" value="F:lipid binding"/>
    <property type="evidence" value="ECO:0007669"/>
    <property type="project" value="InterPro"/>
</dbReference>